<proteinExistence type="inferred from homology"/>
<dbReference type="GO" id="GO:0031410">
    <property type="term" value="C:cytoplasmic vesicle"/>
    <property type="evidence" value="ECO:0007669"/>
    <property type="project" value="TreeGrafter"/>
</dbReference>
<dbReference type="PANTHER" id="PTHR13806">
    <property type="entry name" value="FLOTILLIN-RELATED"/>
    <property type="match status" value="1"/>
</dbReference>
<reference evidence="3" key="1">
    <citation type="submission" date="2021-01" db="EMBL/GenBank/DDBJ databases">
        <title>Caligus Genome Assembly.</title>
        <authorList>
            <person name="Gallardo-Escarate C."/>
        </authorList>
    </citation>
    <scope>NUCLEOTIDE SEQUENCE [LARGE SCALE GENOMIC DNA]</scope>
</reference>
<evidence type="ECO:0000313" key="2">
    <source>
        <dbReference type="EMBL" id="QQP37872.1"/>
    </source>
</evidence>
<dbReference type="EMBL" id="CP045901">
    <property type="protein sequence ID" value="QQP37872.1"/>
    <property type="molecule type" value="Genomic_DNA"/>
</dbReference>
<organism evidence="2 3">
    <name type="scientific">Caligus rogercresseyi</name>
    <name type="common">Sea louse</name>
    <dbReference type="NCBI Taxonomy" id="217165"/>
    <lineage>
        <taxon>Eukaryota</taxon>
        <taxon>Metazoa</taxon>
        <taxon>Ecdysozoa</taxon>
        <taxon>Arthropoda</taxon>
        <taxon>Crustacea</taxon>
        <taxon>Multicrustacea</taxon>
        <taxon>Hexanauplia</taxon>
        <taxon>Copepoda</taxon>
        <taxon>Siphonostomatoida</taxon>
        <taxon>Caligidae</taxon>
        <taxon>Caligus</taxon>
    </lineage>
</organism>
<evidence type="ECO:0000256" key="1">
    <source>
        <dbReference type="RuleBase" id="RU366054"/>
    </source>
</evidence>
<dbReference type="GO" id="GO:0045807">
    <property type="term" value="P:positive regulation of endocytosis"/>
    <property type="evidence" value="ECO:0007669"/>
    <property type="project" value="TreeGrafter"/>
</dbReference>
<evidence type="ECO:0000313" key="3">
    <source>
        <dbReference type="Proteomes" id="UP000595437"/>
    </source>
</evidence>
<dbReference type="GO" id="GO:0070528">
    <property type="term" value="P:protein kinase C signaling"/>
    <property type="evidence" value="ECO:0007669"/>
    <property type="project" value="TreeGrafter"/>
</dbReference>
<keyword evidence="3" id="KW-1185">Reference proteome</keyword>
<protein>
    <submittedName>
        <fullName evidence="2">Flotillin-1</fullName>
    </submittedName>
</protein>
<dbReference type="PANTHER" id="PTHR13806:SF46">
    <property type="entry name" value="FLOTILLIN-1-RELATED"/>
    <property type="match status" value="1"/>
</dbReference>
<sequence>MIEVADQEIARRACELESSTKKPAEAEKYKLEVLSEADKTKSILESEAESEAIVLKGEAEAFALEQKAKAETVNMAMRADAWKDYHKAAKISMWLDALPIIAAEVAAAALTDSKESIGPAKMTQEILGIMNDIPEAVYNMTGKDVKILH</sequence>
<dbReference type="GO" id="GO:2000049">
    <property type="term" value="P:positive regulation of cell-cell adhesion mediated by cadherin"/>
    <property type="evidence" value="ECO:0007669"/>
    <property type="project" value="TreeGrafter"/>
</dbReference>
<dbReference type="GO" id="GO:1901890">
    <property type="term" value="P:positive regulation of cell junction assembly"/>
    <property type="evidence" value="ECO:0007669"/>
    <property type="project" value="TreeGrafter"/>
</dbReference>
<comment type="similarity">
    <text evidence="1">Belongs to the band 7/mec-2 family. Flotillin subfamily.</text>
</comment>
<name>A0A7T8JWK0_CALRO</name>
<dbReference type="AlphaFoldDB" id="A0A7T8JWK0"/>
<dbReference type="GO" id="GO:0002020">
    <property type="term" value="F:protease binding"/>
    <property type="evidence" value="ECO:0007669"/>
    <property type="project" value="TreeGrafter"/>
</dbReference>
<dbReference type="Proteomes" id="UP000595437">
    <property type="component" value="Chromosome 12"/>
</dbReference>
<gene>
    <name evidence="2" type="ORF">FKW44_018289</name>
</gene>
<dbReference type="GO" id="GO:0016600">
    <property type="term" value="C:flotillin complex"/>
    <property type="evidence" value="ECO:0007669"/>
    <property type="project" value="TreeGrafter"/>
</dbReference>
<dbReference type="InterPro" id="IPR027705">
    <property type="entry name" value="Flotillin_fam"/>
</dbReference>
<dbReference type="GO" id="GO:0002090">
    <property type="term" value="P:regulation of receptor internalization"/>
    <property type="evidence" value="ECO:0007669"/>
    <property type="project" value="TreeGrafter"/>
</dbReference>
<dbReference type="OrthoDB" id="6080404at2759"/>
<dbReference type="GO" id="GO:0072659">
    <property type="term" value="P:protein localization to plasma membrane"/>
    <property type="evidence" value="ECO:0007669"/>
    <property type="project" value="TreeGrafter"/>
</dbReference>
<accession>A0A7T8JWK0</accession>